<feature type="domain" description="Initiator Rep protein WH1" evidence="2">
    <location>
        <begin position="29"/>
        <end position="170"/>
    </location>
</feature>
<gene>
    <name evidence="3" type="primary">repB</name>
</gene>
<keyword evidence="3" id="KW-0614">Plasmid</keyword>
<dbReference type="Pfam" id="PF01051">
    <property type="entry name" value="Rep3_N"/>
    <property type="match status" value="1"/>
</dbReference>
<dbReference type="SUPFAM" id="SSF46785">
    <property type="entry name" value="Winged helix' DNA-binding domain"/>
    <property type="match status" value="2"/>
</dbReference>
<sequence>MFVIETFKKEFFMKKEKNNKKHNKNRYLVQQSNALIETTQKMSLVERRLMYHVLSRINPKKPQQEYVLRVEDFAQDFPQMGSGTIYNQLKDAVVSLFKRSIQLLTERGTTKIFYLLQEQEYKDGEGYLRMKFSDSTMPLIFDLKEKFTTMVLENFKFLDSVHSLKLYELLYQYKSQGWREITVEDLRFFFGCEDTYPDFKLFKQKVIEPAMKEISEKSDLLVQAEYLRTGRFVTSVKFIFVEKTDRQIIDAECELAEVKNLTKKQPLRPALKRHPNPRKFDLDDYKSAEPTSRREYIKLKFAWAVENYKRITGYEKALKEYDSKMTLKAKDQELKSNYVKIMAECYDEYLRYAFTWGGTGVLDEIKEDLTSK</sequence>
<dbReference type="InterPro" id="IPR000525">
    <property type="entry name" value="Initiator_Rep_WH1"/>
</dbReference>
<dbReference type="InterPro" id="IPR036390">
    <property type="entry name" value="WH_DNA-bd_sf"/>
</dbReference>
<evidence type="ECO:0000259" key="2">
    <source>
        <dbReference type="Pfam" id="PF01051"/>
    </source>
</evidence>
<dbReference type="RefSeq" id="WP_011453047.1">
    <property type="nucleotide sequence ID" value="NC_007800.1"/>
</dbReference>
<geneLocation type="plasmid" evidence="3">
    <name>pCCK13698</name>
</geneLocation>
<dbReference type="AlphaFoldDB" id="Q2A6M6"/>
<reference evidence="3" key="1">
    <citation type="journal article" date="2006" name="J. Antimicrob. Chemother.">
        <title>Plasmid-mediated florfenicol resistance in Pasteurella trehalosi.</title>
        <authorList>
            <person name="Kehrenberg C."/>
            <person name="Meunier D."/>
            <person name="Targant H."/>
            <person name="Cloeckaert A."/>
            <person name="Schwarz S."/>
            <person name="Madec J.Y."/>
        </authorList>
    </citation>
    <scope>NUCLEOTIDE SEQUENCE [LARGE SCALE GENOMIC DNA]</scope>
    <source>
        <strain evidence="3">13698</strain>
        <plasmid evidence="3">pCCK13698</plasmid>
    </source>
</reference>
<dbReference type="Pfam" id="PF21205">
    <property type="entry name" value="Rep3_C"/>
    <property type="match status" value="1"/>
</dbReference>
<dbReference type="GO" id="GO:0006270">
    <property type="term" value="P:DNA replication initiation"/>
    <property type="evidence" value="ECO:0007669"/>
    <property type="project" value="InterPro"/>
</dbReference>
<comment type="similarity">
    <text evidence="1">Belongs to the initiator RepB protein family.</text>
</comment>
<dbReference type="InterPro" id="IPR036388">
    <property type="entry name" value="WH-like_DNA-bd_sf"/>
</dbReference>
<proteinExistence type="inferred from homology"/>
<evidence type="ECO:0000256" key="1">
    <source>
        <dbReference type="ARBA" id="ARBA00038283"/>
    </source>
</evidence>
<dbReference type="EMBL" id="AM183225">
    <property type="protein sequence ID" value="CAJ65903.1"/>
    <property type="molecule type" value="Genomic_DNA"/>
</dbReference>
<evidence type="ECO:0000313" key="3">
    <source>
        <dbReference type="EMBL" id="CAJ65903.1"/>
    </source>
</evidence>
<name>Q2A6M6_BIBTR</name>
<dbReference type="Gene3D" id="1.10.10.10">
    <property type="entry name" value="Winged helix-like DNA-binding domain superfamily/Winged helix DNA-binding domain"/>
    <property type="match status" value="2"/>
</dbReference>
<reference evidence="3" key="2">
    <citation type="submission" date="2006-01" db="EMBL/GenBank/DDBJ databases">
        <authorList>
            <person name="Schwarz S.P."/>
        </authorList>
    </citation>
    <scope>NUCLEOTIDE SEQUENCE</scope>
    <source>
        <strain evidence="3">13698</strain>
        <plasmid evidence="3">pCCK13698</plasmid>
    </source>
</reference>
<accession>Q2A6M6</accession>
<protein>
    <submittedName>
        <fullName evidence="3">Replication protein B</fullName>
    </submittedName>
</protein>
<dbReference type="GO" id="GO:0003887">
    <property type="term" value="F:DNA-directed DNA polymerase activity"/>
    <property type="evidence" value="ECO:0007669"/>
    <property type="project" value="InterPro"/>
</dbReference>
<organism evidence="3">
    <name type="scientific">Bibersteinia trehalosi</name>
    <name type="common">Pasteurella trehalosi</name>
    <dbReference type="NCBI Taxonomy" id="47735"/>
    <lineage>
        <taxon>Bacteria</taxon>
        <taxon>Pseudomonadati</taxon>
        <taxon>Pseudomonadota</taxon>
        <taxon>Gammaproteobacteria</taxon>
        <taxon>Pasteurellales</taxon>
        <taxon>Pasteurellaceae</taxon>
        <taxon>Bibersteinia</taxon>
    </lineage>
</organism>